<dbReference type="PRINTS" id="PR00326">
    <property type="entry name" value="GTP1OBG"/>
</dbReference>
<dbReference type="InterPro" id="IPR006073">
    <property type="entry name" value="GTP-bd"/>
</dbReference>
<keyword evidence="4" id="KW-1003">Cell membrane</keyword>
<dbReference type="Pfam" id="PF17910">
    <property type="entry name" value="FeoB_Cyto"/>
    <property type="match status" value="1"/>
</dbReference>
<feature type="binding site" evidence="15">
    <location>
        <begin position="36"/>
        <end position="40"/>
    </location>
    <ligand>
        <name>GTP</name>
        <dbReference type="ChEBI" id="CHEBI:37565"/>
        <label>1</label>
    </ligand>
</feature>
<dbReference type="InterPro" id="IPR050860">
    <property type="entry name" value="FeoB_GTPase"/>
</dbReference>
<evidence type="ECO:0000259" key="18">
    <source>
        <dbReference type="PROSITE" id="PS51711"/>
    </source>
</evidence>
<feature type="binding site" evidence="16">
    <location>
        <position position="22"/>
    </location>
    <ligand>
        <name>Mg(2+)</name>
        <dbReference type="ChEBI" id="CHEBI:18420"/>
        <label>1</label>
    </ligand>
</feature>
<dbReference type="PROSITE" id="PS51711">
    <property type="entry name" value="G_FEOB"/>
    <property type="match status" value="1"/>
</dbReference>
<keyword evidence="5 17" id="KW-0410">Iron transport</keyword>
<dbReference type="Pfam" id="PF07670">
    <property type="entry name" value="Gate"/>
    <property type="match status" value="2"/>
</dbReference>
<sequence>MSKDVHVAFIGNPNCGKTTLFNAYTGAHLKVANWPGVTVEKKEGAMQFHNENYKLVDLPGIYSLTSYTMEEQVSRQYILDDEVDIVVDVADASSLERNLYLALQLIELGKPMVLALNMMDIVEERGMDIDFHRLPEMLGIPVVPVSARKKRGLEILMHAVAHHQGEKIKDKIEHHHGEEILNRKHRHNHHKDCVVVYSDEIEDKIDIIEEALVEKYGQLPNLRWHAIKELVQDKEIIEKYPLDLPDVLDRSYEKDIIKQKYDFIEEIIQEVLVNKDKEARSTDRIDAVLTDNVWGIPIFLAIMAFIFFLTFTIGDIFKNYLVEGIDIVSNDLMAILNSIDVSPIIASLLIDGAIAGIGGILAFLPNIFILFLALAVLEDSGYMSRVAYVMDSVMGKIGLSGRAFIPLLLGFGCSVPAIMASRALEDPKDRLRTILVTPFMSCSARLPIYILFSGMFFPEYAMFVAFSMYVIGIVMAIIIAKIFYKVSDKSDKKVLLIELPEYKSPNVMSIFLYAWEKVKSYLAKAGTTIFVASIIIWFILNFNFSGMVDISDSFGAQIGRLIAPILVPAGLGLWQIAVALISGIAAKEVVVASLSVLYGILNINSAEGMNTLVGQLAQVGFHELNAYVLMVFCLLYTPCIASIVTIKKETNSTKWTCFAIFFQLLIAYLVAVIIYQVGSNILY</sequence>
<evidence type="ECO:0000256" key="15">
    <source>
        <dbReference type="PIRSR" id="PIRSR603373-1"/>
    </source>
</evidence>
<keyword evidence="7 17" id="KW-0812">Transmembrane</keyword>
<dbReference type="GO" id="GO:0015093">
    <property type="term" value="F:ferrous iron transmembrane transporter activity"/>
    <property type="evidence" value="ECO:0007669"/>
    <property type="project" value="UniProtKB-UniRule"/>
</dbReference>
<dbReference type="InterPro" id="IPR011642">
    <property type="entry name" value="Gate_dom"/>
</dbReference>
<dbReference type="Pfam" id="PF02421">
    <property type="entry name" value="FeoB_N"/>
    <property type="match status" value="1"/>
</dbReference>
<feature type="transmembrane region" description="Helical" evidence="17">
    <location>
        <begin position="294"/>
        <end position="313"/>
    </location>
</feature>
<keyword evidence="16" id="KW-0460">Magnesium</keyword>
<feature type="transmembrane region" description="Helical" evidence="17">
    <location>
        <begin position="353"/>
        <end position="377"/>
    </location>
</feature>
<evidence type="ECO:0000256" key="13">
    <source>
        <dbReference type="ARBA" id="ARBA00023136"/>
    </source>
</evidence>
<evidence type="ECO:0000256" key="3">
    <source>
        <dbReference type="ARBA" id="ARBA00022448"/>
    </source>
</evidence>
<dbReference type="InterPro" id="IPR011640">
    <property type="entry name" value="Fe2_transport_prot_B_C"/>
</dbReference>
<evidence type="ECO:0000256" key="1">
    <source>
        <dbReference type="ARBA" id="ARBA00003926"/>
    </source>
</evidence>
<dbReference type="PANTHER" id="PTHR43185">
    <property type="entry name" value="FERROUS IRON TRANSPORT PROTEIN B"/>
    <property type="match status" value="1"/>
</dbReference>
<dbReference type="GO" id="GO:0046872">
    <property type="term" value="F:metal ion binding"/>
    <property type="evidence" value="ECO:0007669"/>
    <property type="project" value="UniProtKB-KW"/>
</dbReference>
<evidence type="ECO:0000256" key="12">
    <source>
        <dbReference type="ARBA" id="ARBA00023134"/>
    </source>
</evidence>
<feature type="binding site" evidence="16">
    <location>
        <position position="25"/>
    </location>
    <ligand>
        <name>Mg(2+)</name>
        <dbReference type="ChEBI" id="CHEBI:18420"/>
        <label>2</label>
    </ligand>
</feature>
<feature type="binding site" evidence="16">
    <location>
        <position position="26"/>
    </location>
    <ligand>
        <name>Mg(2+)</name>
        <dbReference type="ChEBI" id="CHEBI:18420"/>
        <label>2</label>
    </ligand>
</feature>
<dbReference type="InterPro" id="IPR030389">
    <property type="entry name" value="G_FEOB_dom"/>
</dbReference>
<dbReference type="GO" id="GO:0005525">
    <property type="term" value="F:GTP binding"/>
    <property type="evidence" value="ECO:0007669"/>
    <property type="project" value="UniProtKB-KW"/>
</dbReference>
<feature type="transmembrane region" description="Helical" evidence="17">
    <location>
        <begin position="397"/>
        <end position="421"/>
    </location>
</feature>
<dbReference type="RefSeq" id="WP_115152056.1">
    <property type="nucleotide sequence ID" value="NZ_UGPP01000001.1"/>
</dbReference>
<feature type="binding site" evidence="15">
    <location>
        <begin position="57"/>
        <end position="60"/>
    </location>
    <ligand>
        <name>GTP</name>
        <dbReference type="ChEBI" id="CHEBI:37565"/>
        <label>1</label>
    </ligand>
</feature>
<feature type="transmembrane region" description="Helical" evidence="17">
    <location>
        <begin position="521"/>
        <end position="540"/>
    </location>
</feature>
<dbReference type="InterPro" id="IPR005225">
    <property type="entry name" value="Small_GTP-bd"/>
</dbReference>
<evidence type="ECO:0000256" key="10">
    <source>
        <dbReference type="ARBA" id="ARBA00023004"/>
    </source>
</evidence>
<comment type="subcellular location">
    <subcellularLocation>
        <location evidence="2">Cell inner membrane</location>
        <topology evidence="2">Multi-pass membrane protein</topology>
    </subcellularLocation>
    <subcellularLocation>
        <location evidence="17">Cell membrane</location>
        <topology evidence="17">Multi-pass membrane protein</topology>
    </subcellularLocation>
</comment>
<evidence type="ECO:0000256" key="8">
    <source>
        <dbReference type="ARBA" id="ARBA00022741"/>
    </source>
</evidence>
<dbReference type="Proteomes" id="UP000255234">
    <property type="component" value="Unassembled WGS sequence"/>
</dbReference>
<dbReference type="InterPro" id="IPR027417">
    <property type="entry name" value="P-loop_NTPase"/>
</dbReference>
<dbReference type="InterPro" id="IPR041069">
    <property type="entry name" value="FeoB_Cyto"/>
</dbReference>
<evidence type="ECO:0000256" key="7">
    <source>
        <dbReference type="ARBA" id="ARBA00022692"/>
    </source>
</evidence>
<name>A0A378NVJ4_9FIRM</name>
<keyword evidence="16" id="KW-0479">Metal-binding</keyword>
<protein>
    <recommendedName>
        <fullName evidence="14 17">Ferrous iron transport protein B</fullName>
    </recommendedName>
</protein>
<comment type="similarity">
    <text evidence="17">Belongs to the TRAFAC class TrmE-Era-EngA-EngB-Septin-like GTPase superfamily. FeoB GTPase (TC 9.A.8) family.</text>
</comment>
<accession>A0A378NVJ4</accession>
<feature type="binding site" evidence="15">
    <location>
        <begin position="117"/>
        <end position="120"/>
    </location>
    <ligand>
        <name>GTP</name>
        <dbReference type="ChEBI" id="CHEBI:37565"/>
        <label>1</label>
    </ligand>
</feature>
<evidence type="ECO:0000256" key="5">
    <source>
        <dbReference type="ARBA" id="ARBA00022496"/>
    </source>
</evidence>
<evidence type="ECO:0000256" key="14">
    <source>
        <dbReference type="NCBIfam" id="TIGR00437"/>
    </source>
</evidence>
<feature type="transmembrane region" description="Helical" evidence="17">
    <location>
        <begin position="463"/>
        <end position="484"/>
    </location>
</feature>
<keyword evidence="9 17" id="KW-1133">Transmembrane helix</keyword>
<dbReference type="Pfam" id="PF07664">
    <property type="entry name" value="FeoB_C"/>
    <property type="match status" value="1"/>
</dbReference>
<evidence type="ECO:0000256" key="9">
    <source>
        <dbReference type="ARBA" id="ARBA00022989"/>
    </source>
</evidence>
<dbReference type="FunFam" id="3.40.50.300:FF:000426">
    <property type="entry name" value="Ferrous iron transport protein B"/>
    <property type="match status" value="1"/>
</dbReference>
<evidence type="ECO:0000256" key="4">
    <source>
        <dbReference type="ARBA" id="ARBA00022475"/>
    </source>
</evidence>
<organism evidence="19 20">
    <name type="scientific">Megamonas hypermegale</name>
    <dbReference type="NCBI Taxonomy" id="158847"/>
    <lineage>
        <taxon>Bacteria</taxon>
        <taxon>Bacillati</taxon>
        <taxon>Bacillota</taxon>
        <taxon>Negativicutes</taxon>
        <taxon>Selenomonadales</taxon>
        <taxon>Selenomonadaceae</taxon>
        <taxon>Megamonas</taxon>
    </lineage>
</organism>
<evidence type="ECO:0000256" key="11">
    <source>
        <dbReference type="ARBA" id="ARBA00023065"/>
    </source>
</evidence>
<dbReference type="STRING" id="1122216.GCA_000423385_01184"/>
<feature type="transmembrane region" description="Helical" evidence="17">
    <location>
        <begin position="560"/>
        <end position="582"/>
    </location>
</feature>
<keyword evidence="6" id="KW-0997">Cell inner membrane</keyword>
<feature type="binding site" evidence="15">
    <location>
        <begin position="11"/>
        <end position="18"/>
    </location>
    <ligand>
        <name>GTP</name>
        <dbReference type="ChEBI" id="CHEBI:37565"/>
        <label>1</label>
    </ligand>
</feature>
<keyword evidence="10 17" id="KW-0408">Iron</keyword>
<dbReference type="EMBL" id="UGPP01000001">
    <property type="protein sequence ID" value="STY71907.1"/>
    <property type="molecule type" value="Genomic_DNA"/>
</dbReference>
<evidence type="ECO:0000256" key="6">
    <source>
        <dbReference type="ARBA" id="ARBA00022519"/>
    </source>
</evidence>
<evidence type="ECO:0000313" key="19">
    <source>
        <dbReference type="EMBL" id="STY71907.1"/>
    </source>
</evidence>
<dbReference type="Gene3D" id="1.10.287.1770">
    <property type="match status" value="1"/>
</dbReference>
<gene>
    <name evidence="19" type="primary">feoB_2</name>
    <name evidence="19" type="ORF">NCTC10571_02085</name>
</gene>
<evidence type="ECO:0000256" key="17">
    <source>
        <dbReference type="RuleBase" id="RU362098"/>
    </source>
</evidence>
<dbReference type="Gene3D" id="3.40.50.300">
    <property type="entry name" value="P-loop containing nucleotide triphosphate hydrolases"/>
    <property type="match status" value="1"/>
</dbReference>
<evidence type="ECO:0000313" key="20">
    <source>
        <dbReference type="Proteomes" id="UP000255234"/>
    </source>
</evidence>
<feature type="transmembrane region" description="Helical" evidence="17">
    <location>
        <begin position="626"/>
        <end position="646"/>
    </location>
</feature>
<dbReference type="GO" id="GO:0005886">
    <property type="term" value="C:plasma membrane"/>
    <property type="evidence" value="ECO:0007669"/>
    <property type="project" value="UniProtKB-SubCell"/>
</dbReference>
<dbReference type="NCBIfam" id="TIGR00231">
    <property type="entry name" value="small_GTP"/>
    <property type="match status" value="1"/>
</dbReference>
<feature type="binding site" evidence="16">
    <location>
        <position position="23"/>
    </location>
    <ligand>
        <name>Mg(2+)</name>
        <dbReference type="ChEBI" id="CHEBI:18420"/>
        <label>2</label>
    </ligand>
</feature>
<dbReference type="NCBIfam" id="TIGR00437">
    <property type="entry name" value="feoB"/>
    <property type="match status" value="1"/>
</dbReference>
<dbReference type="InterPro" id="IPR003373">
    <property type="entry name" value="Fe2_transport_prot-B"/>
</dbReference>
<feature type="domain" description="FeoB-type G" evidence="18">
    <location>
        <begin position="4"/>
        <end position="166"/>
    </location>
</feature>
<feature type="transmembrane region" description="Helical" evidence="17">
    <location>
        <begin position="658"/>
        <end position="678"/>
    </location>
</feature>
<dbReference type="PANTHER" id="PTHR43185:SF1">
    <property type="entry name" value="FE(2+) TRANSPORTER FEOB"/>
    <property type="match status" value="1"/>
</dbReference>
<keyword evidence="11" id="KW-0406">Ion transport</keyword>
<keyword evidence="12 15" id="KW-0342">GTP-binding</keyword>
<keyword evidence="8 15" id="KW-0547">Nucleotide-binding</keyword>
<comment type="function">
    <text evidence="1 17">Probable transporter of a GTP-driven Fe(2+) uptake system.</text>
</comment>
<dbReference type="AlphaFoldDB" id="A0A378NVJ4"/>
<dbReference type="SUPFAM" id="SSF52540">
    <property type="entry name" value="P-loop containing nucleoside triphosphate hydrolases"/>
    <property type="match status" value="1"/>
</dbReference>
<reference evidence="19 20" key="1">
    <citation type="submission" date="2018-06" db="EMBL/GenBank/DDBJ databases">
        <authorList>
            <consortium name="Pathogen Informatics"/>
            <person name="Doyle S."/>
        </authorList>
    </citation>
    <scope>NUCLEOTIDE SEQUENCE [LARGE SCALE GENOMIC DNA]</scope>
    <source>
        <strain evidence="19 20">NCTC10571</strain>
    </source>
</reference>
<feature type="transmembrane region" description="Helical" evidence="17">
    <location>
        <begin position="589"/>
        <end position="606"/>
    </location>
</feature>
<evidence type="ECO:0000256" key="2">
    <source>
        <dbReference type="ARBA" id="ARBA00004429"/>
    </source>
</evidence>
<proteinExistence type="inferred from homology"/>
<keyword evidence="3 17" id="KW-0813">Transport</keyword>
<keyword evidence="13 17" id="KW-0472">Membrane</keyword>
<dbReference type="CDD" id="cd01879">
    <property type="entry name" value="FeoB"/>
    <property type="match status" value="1"/>
</dbReference>
<evidence type="ECO:0000256" key="16">
    <source>
        <dbReference type="PIRSR" id="PIRSR603373-2"/>
    </source>
</evidence>